<dbReference type="RefSeq" id="WP_086034170.1">
    <property type="nucleotide sequence ID" value="NZ_MDSU01000018.1"/>
</dbReference>
<keyword evidence="1" id="KW-0813">Transport</keyword>
<evidence type="ECO:0000313" key="7">
    <source>
        <dbReference type="Proteomes" id="UP000194141"/>
    </source>
</evidence>
<keyword evidence="2" id="KW-0547">Nucleotide-binding</keyword>
<dbReference type="InterPro" id="IPR003439">
    <property type="entry name" value="ABC_transporter-like_ATP-bd"/>
</dbReference>
<evidence type="ECO:0000259" key="5">
    <source>
        <dbReference type="PROSITE" id="PS50893"/>
    </source>
</evidence>
<dbReference type="PROSITE" id="PS00211">
    <property type="entry name" value="ABC_TRANSPORTER_1"/>
    <property type="match status" value="1"/>
</dbReference>
<comment type="caution">
    <text evidence="6">The sequence shown here is derived from an EMBL/GenBank/DDBJ whole genome shotgun (WGS) entry which is preliminary data.</text>
</comment>
<dbReference type="InterPro" id="IPR003593">
    <property type="entry name" value="AAA+_ATPase"/>
</dbReference>
<protein>
    <submittedName>
        <fullName evidence="6">Methionine ABC transporter ATP-binding protein</fullName>
    </submittedName>
</protein>
<reference evidence="6 7" key="1">
    <citation type="journal article" date="2017" name="Front. Microbiol.">
        <title>Genome Sequence of Desulfurella amilsii Strain TR1 and Comparative Genomics of Desulfurellaceae Family.</title>
        <authorList>
            <person name="Florentino A.P."/>
            <person name="Stams A.J."/>
            <person name="Sanchez-Andrea I."/>
        </authorList>
    </citation>
    <scope>NUCLEOTIDE SEQUENCE [LARGE SCALE GENOMIC DNA]</scope>
    <source>
        <strain evidence="6 7">TR1</strain>
    </source>
</reference>
<dbReference type="PANTHER" id="PTHR42798">
    <property type="entry name" value="LIPOPROTEIN-RELEASING SYSTEM ATP-BINDING PROTEIN LOLD"/>
    <property type="match status" value="1"/>
</dbReference>
<dbReference type="SMART" id="SM00382">
    <property type="entry name" value="AAA"/>
    <property type="match status" value="1"/>
</dbReference>
<dbReference type="Proteomes" id="UP000194141">
    <property type="component" value="Unassembled WGS sequence"/>
</dbReference>
<dbReference type="SUPFAM" id="SSF52540">
    <property type="entry name" value="P-loop containing nucleoside triphosphate hydrolases"/>
    <property type="match status" value="1"/>
</dbReference>
<dbReference type="FunFam" id="3.40.50.300:FF:000032">
    <property type="entry name" value="Export ABC transporter ATP-binding protein"/>
    <property type="match status" value="1"/>
</dbReference>
<dbReference type="GO" id="GO:0016887">
    <property type="term" value="F:ATP hydrolysis activity"/>
    <property type="evidence" value="ECO:0007669"/>
    <property type="project" value="InterPro"/>
</dbReference>
<evidence type="ECO:0000256" key="3">
    <source>
        <dbReference type="ARBA" id="ARBA00022840"/>
    </source>
</evidence>
<dbReference type="GO" id="GO:0098796">
    <property type="term" value="C:membrane protein complex"/>
    <property type="evidence" value="ECO:0007669"/>
    <property type="project" value="UniProtKB-ARBA"/>
</dbReference>
<name>A0A1X4XWJ7_9BACT</name>
<keyword evidence="3 6" id="KW-0067">ATP-binding</keyword>
<dbReference type="PANTHER" id="PTHR42798:SF7">
    <property type="entry name" value="ALPHA-D-RIBOSE 1-METHYLPHOSPHONATE 5-TRIPHOSPHATE SYNTHASE SUBUNIT PHNL"/>
    <property type="match status" value="1"/>
</dbReference>
<comment type="similarity">
    <text evidence="4">Belongs to the ABC transporter superfamily. Macrolide exporter (TC 3.A.1.122) family.</text>
</comment>
<dbReference type="InterPro" id="IPR017871">
    <property type="entry name" value="ABC_transporter-like_CS"/>
</dbReference>
<evidence type="ECO:0000256" key="1">
    <source>
        <dbReference type="ARBA" id="ARBA00022448"/>
    </source>
</evidence>
<dbReference type="OrthoDB" id="9809450at2"/>
<organism evidence="6 7">
    <name type="scientific">Desulfurella amilsii</name>
    <dbReference type="NCBI Taxonomy" id="1562698"/>
    <lineage>
        <taxon>Bacteria</taxon>
        <taxon>Pseudomonadati</taxon>
        <taxon>Campylobacterota</taxon>
        <taxon>Desulfurellia</taxon>
        <taxon>Desulfurellales</taxon>
        <taxon>Desulfurellaceae</taxon>
        <taxon>Desulfurella</taxon>
    </lineage>
</organism>
<dbReference type="GO" id="GO:0022857">
    <property type="term" value="F:transmembrane transporter activity"/>
    <property type="evidence" value="ECO:0007669"/>
    <property type="project" value="UniProtKB-ARBA"/>
</dbReference>
<dbReference type="InterPro" id="IPR017911">
    <property type="entry name" value="MacB-like_ATP-bd"/>
</dbReference>
<evidence type="ECO:0000313" key="6">
    <source>
        <dbReference type="EMBL" id="OSS41912.1"/>
    </source>
</evidence>
<keyword evidence="7" id="KW-1185">Reference proteome</keyword>
<dbReference type="PROSITE" id="PS50893">
    <property type="entry name" value="ABC_TRANSPORTER_2"/>
    <property type="match status" value="1"/>
</dbReference>
<accession>A0A1X4XWJ7</accession>
<dbReference type="GO" id="GO:0005524">
    <property type="term" value="F:ATP binding"/>
    <property type="evidence" value="ECO:0007669"/>
    <property type="project" value="UniProtKB-KW"/>
</dbReference>
<dbReference type="AlphaFoldDB" id="A0A1X4XWJ7"/>
<sequence>MKTILEAKNIVKYFGSDESKTYALKGVNLTAYYGEVLYIVGPSGSGKTTLLSIISGILRPNEGTVTVKDKNIWQMKDDDLADFRLNHIGFVFQDYHLFPKLTTTENVSIPLFLKRQNWDKSLKEAKYYLEVMGLGSKADLPVYKLSGGEQQRVAIARAVVSKPDILIFDEPTASLDGETGRQIIAFVKEHLLTQERTIIIVTHDSRIFEFANRILHMEDGKLKQTTDNGNHLDAQKCDIKLEAEAQ</sequence>
<evidence type="ECO:0000256" key="4">
    <source>
        <dbReference type="ARBA" id="ARBA00038388"/>
    </source>
</evidence>
<proteinExistence type="inferred from homology"/>
<dbReference type="Gene3D" id="3.40.50.300">
    <property type="entry name" value="P-loop containing nucleotide triphosphate hydrolases"/>
    <property type="match status" value="1"/>
</dbReference>
<evidence type="ECO:0000256" key="2">
    <source>
        <dbReference type="ARBA" id="ARBA00022741"/>
    </source>
</evidence>
<dbReference type="Pfam" id="PF00005">
    <property type="entry name" value="ABC_tran"/>
    <property type="match status" value="1"/>
</dbReference>
<dbReference type="EMBL" id="MDSU01000018">
    <property type="protein sequence ID" value="OSS41912.1"/>
    <property type="molecule type" value="Genomic_DNA"/>
</dbReference>
<feature type="domain" description="ABC transporter" evidence="5">
    <location>
        <begin position="5"/>
        <end position="244"/>
    </location>
</feature>
<dbReference type="InterPro" id="IPR027417">
    <property type="entry name" value="P-loop_NTPase"/>
</dbReference>
<gene>
    <name evidence="6" type="ORF">DESAMIL20_1465</name>
</gene>
<dbReference type="STRING" id="1562698.DESAMIL20_1465"/>
<dbReference type="CDD" id="cd03255">
    <property type="entry name" value="ABC_MJ0796_LolCDE_FtsE"/>
    <property type="match status" value="1"/>
</dbReference>